<dbReference type="AlphaFoldDB" id="A0A1I6VW64"/>
<sequence>MPTYQQLTSLDFAQLNQAVEDWNTTAQRMTELGEESSDGMLAKTRAANWFGMNATASGERIEQAALAFTYAGSQASGIYGVLRDFRDRQKDCQQRLRELSEEAWGKGLSVTPDGQVVARGGNAYTDDNGNQQYRLTDEEVERLYRQGDYSQFQPPELQAEINSIKARIQAVLEESDEFDKAASRALLELAGDDGAPFAMSAYSTLESAERRQGFEDAEEALAIIDKGPTATDEELAHLNELLDSQQNNEYFATHLMSQLPPNKLLLFLGDIYDAEGTGPDDHRAAIIGDMGENLGFVLGLASQSGHAGTDTIQPDMVAAWEDDMVALGGQRVILSDGRQGPYGFQLMSNIMGSGEYSTHYLTNYHEALVSWEQEMSPPGSAWNRTAALYTPITGDAFRLDPMTGLMEATARSPEAAATIFSNDEASEYLLTGRPLEGLPPELGEGGGRAASEAIGNAFLAATTGMNPYDPGALPVEHEDVHRRNLDRGLAITAEAGDDLQPEFREPMAKVFLNHGEEYVQTSGGLDERERPLHKEHLFEVTRQLSRDPDAYALLNSGINAALVESFHHTETFDGEPIDPGDTLSRAGMAVGFLEQARYEALHGELATEESRAVWDARMQYHGWGGIVGQTPYAGDIFQRGVDVWSQKWLDDELERINDGYSLDSKKVSEIRDRQLVALAEEWYEIHPDWAESSESHNTRFGRVGEIHASANLGNNRNS</sequence>
<accession>A0A1I6VW64</accession>
<dbReference type="RefSeq" id="WP_093844260.1">
    <property type="nucleotide sequence ID" value="NZ_FPAB01000010.1"/>
</dbReference>
<name>A0A1I6VW64_9ACTN</name>
<dbReference type="EMBL" id="FPAB01000010">
    <property type="protein sequence ID" value="SFT17953.1"/>
    <property type="molecule type" value="Genomic_DNA"/>
</dbReference>
<gene>
    <name evidence="1" type="ORF">SAMN05444716_110106</name>
</gene>
<dbReference type="Proteomes" id="UP000198873">
    <property type="component" value="Unassembled WGS sequence"/>
</dbReference>
<reference evidence="2" key="1">
    <citation type="submission" date="2016-10" db="EMBL/GenBank/DDBJ databases">
        <authorList>
            <person name="Varghese N."/>
            <person name="Submissions S."/>
        </authorList>
    </citation>
    <scope>NUCLEOTIDE SEQUENCE [LARGE SCALE GENOMIC DNA]</scope>
    <source>
        <strain evidence="2">CGMCC 4.7047</strain>
    </source>
</reference>
<protein>
    <submittedName>
        <fullName evidence="1">Uncharacterized protein</fullName>
    </submittedName>
</protein>
<evidence type="ECO:0000313" key="1">
    <source>
        <dbReference type="EMBL" id="SFT17953.1"/>
    </source>
</evidence>
<keyword evidence="2" id="KW-1185">Reference proteome</keyword>
<evidence type="ECO:0000313" key="2">
    <source>
        <dbReference type="Proteomes" id="UP000198873"/>
    </source>
</evidence>
<proteinExistence type="predicted"/>
<dbReference type="STRING" id="1176198.SAMN05444716_110106"/>
<organism evidence="1 2">
    <name type="scientific">Streptomyces harbinensis</name>
    <dbReference type="NCBI Taxonomy" id="1176198"/>
    <lineage>
        <taxon>Bacteria</taxon>
        <taxon>Bacillati</taxon>
        <taxon>Actinomycetota</taxon>
        <taxon>Actinomycetes</taxon>
        <taxon>Kitasatosporales</taxon>
        <taxon>Streptomycetaceae</taxon>
        <taxon>Streptomyces</taxon>
    </lineage>
</organism>